<name>A0A9D1WGL4_9FIRM</name>
<dbReference type="AlphaFoldDB" id="A0A9D1WGL4"/>
<evidence type="ECO:0000313" key="3">
    <source>
        <dbReference type="Proteomes" id="UP000886817"/>
    </source>
</evidence>
<gene>
    <name evidence="2" type="ORF">IAA45_02260</name>
</gene>
<evidence type="ECO:0000259" key="1">
    <source>
        <dbReference type="Pfam" id="PF00535"/>
    </source>
</evidence>
<dbReference type="SUPFAM" id="SSF53448">
    <property type="entry name" value="Nucleotide-diphospho-sugar transferases"/>
    <property type="match status" value="2"/>
</dbReference>
<dbReference type="Pfam" id="PF00535">
    <property type="entry name" value="Glycos_transf_2"/>
    <property type="match status" value="2"/>
</dbReference>
<evidence type="ECO:0000313" key="2">
    <source>
        <dbReference type="EMBL" id="HIX58528.1"/>
    </source>
</evidence>
<organism evidence="2 3">
    <name type="scientific">Candidatus Blautia gallistercoris</name>
    <dbReference type="NCBI Taxonomy" id="2838490"/>
    <lineage>
        <taxon>Bacteria</taxon>
        <taxon>Bacillati</taxon>
        <taxon>Bacillota</taxon>
        <taxon>Clostridia</taxon>
        <taxon>Lachnospirales</taxon>
        <taxon>Lachnospiraceae</taxon>
        <taxon>Blautia</taxon>
    </lineage>
</organism>
<feature type="domain" description="Glycosyltransferase 2-like" evidence="1">
    <location>
        <begin position="165"/>
        <end position="314"/>
    </location>
</feature>
<comment type="caution">
    <text evidence="2">The sequence shown here is derived from an EMBL/GenBank/DDBJ whole genome shotgun (WGS) entry which is preliminary data.</text>
</comment>
<protein>
    <submittedName>
        <fullName evidence="2">Glycosyltransferase family 2 protein</fullName>
    </submittedName>
</protein>
<dbReference type="Gene3D" id="3.90.550.10">
    <property type="entry name" value="Spore Coat Polysaccharide Biosynthesis Protein SpsA, Chain A"/>
    <property type="match status" value="2"/>
</dbReference>
<dbReference type="GO" id="GO:0016757">
    <property type="term" value="F:glycosyltransferase activity"/>
    <property type="evidence" value="ECO:0007669"/>
    <property type="project" value="UniProtKB-KW"/>
</dbReference>
<dbReference type="CDD" id="cd04184">
    <property type="entry name" value="GT2_RfbC_Mx_like"/>
    <property type="match status" value="1"/>
</dbReference>
<dbReference type="EMBL" id="DXEX01000058">
    <property type="protein sequence ID" value="HIX58528.1"/>
    <property type="molecule type" value="Genomic_DNA"/>
</dbReference>
<proteinExistence type="predicted"/>
<accession>A0A9D1WGL4</accession>
<dbReference type="PANTHER" id="PTHR43179:SF7">
    <property type="entry name" value="RHAMNOSYLTRANSFERASE WBBL"/>
    <property type="match status" value="1"/>
</dbReference>
<dbReference type="CDD" id="cd04186">
    <property type="entry name" value="GT_2_like_c"/>
    <property type="match status" value="1"/>
</dbReference>
<dbReference type="InterPro" id="IPR001173">
    <property type="entry name" value="Glyco_trans_2-like"/>
</dbReference>
<dbReference type="Proteomes" id="UP000886817">
    <property type="component" value="Unassembled WGS sequence"/>
</dbReference>
<reference evidence="2" key="1">
    <citation type="journal article" date="2021" name="PeerJ">
        <title>Extensive microbial diversity within the chicken gut microbiome revealed by metagenomics and culture.</title>
        <authorList>
            <person name="Gilroy R."/>
            <person name="Ravi A."/>
            <person name="Getino M."/>
            <person name="Pursley I."/>
            <person name="Horton D.L."/>
            <person name="Alikhan N.F."/>
            <person name="Baker D."/>
            <person name="Gharbi K."/>
            <person name="Hall N."/>
            <person name="Watson M."/>
            <person name="Adriaenssens E.M."/>
            <person name="Foster-Nyarko E."/>
            <person name="Jarju S."/>
            <person name="Secka A."/>
            <person name="Antonio M."/>
            <person name="Oren A."/>
            <person name="Chaudhuri R.R."/>
            <person name="La Ragione R."/>
            <person name="Hildebrand F."/>
            <person name="Pallen M.J."/>
        </authorList>
    </citation>
    <scope>NUCLEOTIDE SEQUENCE</scope>
    <source>
        <strain evidence="2">ChiSjej1B19-8411</strain>
    </source>
</reference>
<feature type="domain" description="Glycosyltransferase 2-like" evidence="1">
    <location>
        <begin position="421"/>
        <end position="594"/>
    </location>
</feature>
<dbReference type="InterPro" id="IPR029044">
    <property type="entry name" value="Nucleotide-diphossugar_trans"/>
</dbReference>
<reference evidence="2" key="2">
    <citation type="submission" date="2021-04" db="EMBL/GenBank/DDBJ databases">
        <authorList>
            <person name="Gilroy R."/>
        </authorList>
    </citation>
    <scope>NUCLEOTIDE SEQUENCE</scope>
    <source>
        <strain evidence="2">ChiSjej1B19-8411</strain>
    </source>
</reference>
<sequence>MVIQGWVIDQYEQDSIAVTNEKDQPVPYRIERFVRQDVNEGCKLENKDYKCAFNIGIERAKITGEELHVKFSNKYVTKEFVVNMKQFDYDQSKRGRLKKALGKDRRQFNRDYIREHGWKGFYYYLQTQMDPHYADYNLWLKRHGTSRKELKRQREYRFPYEPLISVAIPLYNTPLEYLREILDSLLGQTYSRLEICLADGSTKAEVGEFIQKKYAGEARIKYKKLEENRGISQNTNEALALASGEYIMLSDHDDVVAPEALFEIVKVLNKNTDTDIVYTDEDKVTMDGKQYFEPSFKPDFNLDLLRSNNYICHIFVVKKTIMDEIGGFRKEFDGAQDFDLILRCVEKSKVIAHVPRILYHWRSHPNSTAENPGSKMYAFEAGRKALQEHYDRLGIPAETELTQIFGRYRTRYLVQGEPLVSVIIPNKDHVDDLDKCLKSLAEKTSYRNYEILVVENNSQAAETFTYYQQIEEMYPNLRVLYWPDAFNYAAINNFAVKEARGDYLLFLNNDVEIISPGWMEEMLGICQREDVGIVGAKLYFPDNTVQHAGVVIGLGGVAGHIFTGIQRREYGYGARLVSTQDYSAVTAACMMTLKEIFREAGGFDEGFRVAFNDVDYCMKVRALDKLVVFTPYAELYHYESKSRGKEETAAQLERFHGEIDRFEKKWPEILRNGDPYYNKNLTLTRGDCSLRQ</sequence>
<dbReference type="PANTHER" id="PTHR43179">
    <property type="entry name" value="RHAMNOSYLTRANSFERASE WBBL"/>
    <property type="match status" value="1"/>
</dbReference>